<evidence type="ECO:0000313" key="18">
    <source>
        <dbReference type="EMBL" id="KAK6643139.1"/>
    </source>
</evidence>
<keyword evidence="7" id="KW-0547">Nucleotide-binding</keyword>
<dbReference type="Proteomes" id="UP001372834">
    <property type="component" value="Unassembled WGS sequence"/>
</dbReference>
<dbReference type="FunFam" id="3.30.420.40:FF:000104">
    <property type="entry name" value="putative glycerol kinase 5"/>
    <property type="match status" value="1"/>
</dbReference>
<dbReference type="InterPro" id="IPR018483">
    <property type="entry name" value="Carb_kinase_FGGY_CS"/>
</dbReference>
<dbReference type="EMBL" id="JAWJWF010000046">
    <property type="protein sequence ID" value="KAK6624042.1"/>
    <property type="molecule type" value="Genomic_DNA"/>
</dbReference>
<dbReference type="InterPro" id="IPR000577">
    <property type="entry name" value="Carb_kinase_FGGY"/>
</dbReference>
<comment type="similarity">
    <text evidence="3 14">Belongs to the FGGY kinase family.</text>
</comment>
<dbReference type="Pfam" id="PF00370">
    <property type="entry name" value="FGGY_N"/>
    <property type="match status" value="1"/>
</dbReference>
<evidence type="ECO:0000256" key="14">
    <source>
        <dbReference type="RuleBase" id="RU003733"/>
    </source>
</evidence>
<evidence type="ECO:0000256" key="9">
    <source>
        <dbReference type="ARBA" id="ARBA00022798"/>
    </source>
</evidence>
<evidence type="ECO:0000256" key="1">
    <source>
        <dbReference type="ARBA" id="ARBA00004496"/>
    </source>
</evidence>
<evidence type="ECO:0000256" key="7">
    <source>
        <dbReference type="ARBA" id="ARBA00022741"/>
    </source>
</evidence>
<dbReference type="GO" id="GO:0046167">
    <property type="term" value="P:glycerol-3-phosphate biosynthetic process"/>
    <property type="evidence" value="ECO:0007669"/>
    <property type="project" value="TreeGrafter"/>
</dbReference>
<evidence type="ECO:0000256" key="12">
    <source>
        <dbReference type="ARBA" id="ARBA00045165"/>
    </source>
</evidence>
<evidence type="ECO:0000256" key="2">
    <source>
        <dbReference type="ARBA" id="ARBA00005190"/>
    </source>
</evidence>
<reference evidence="18 20" key="1">
    <citation type="submission" date="2023-10" db="EMBL/GenBank/DDBJ databases">
        <title>Genomes of two closely related lineages of the louse Polyplax serrata with different host specificities.</title>
        <authorList>
            <person name="Martinu J."/>
            <person name="Tarabai H."/>
            <person name="Stefka J."/>
            <person name="Hypsa V."/>
        </authorList>
    </citation>
    <scope>NUCLEOTIDE SEQUENCE [LARGE SCALE GENOMIC DNA]</scope>
    <source>
        <strain evidence="17">98ZLc_SE</strain>
        <strain evidence="18">HR10_N</strain>
    </source>
</reference>
<keyword evidence="9" id="KW-0319">Glycerol metabolism</keyword>
<keyword evidence="6 14" id="KW-0808">Transferase</keyword>
<dbReference type="GO" id="GO:0004370">
    <property type="term" value="F:glycerol kinase activity"/>
    <property type="evidence" value="ECO:0007669"/>
    <property type="project" value="UniProtKB-EC"/>
</dbReference>
<evidence type="ECO:0000259" key="15">
    <source>
        <dbReference type="Pfam" id="PF00370"/>
    </source>
</evidence>
<evidence type="ECO:0000256" key="6">
    <source>
        <dbReference type="ARBA" id="ARBA00022679"/>
    </source>
</evidence>
<evidence type="ECO:0000313" key="20">
    <source>
        <dbReference type="Proteomes" id="UP001372834"/>
    </source>
</evidence>
<evidence type="ECO:0000256" key="3">
    <source>
        <dbReference type="ARBA" id="ARBA00009156"/>
    </source>
</evidence>
<dbReference type="Proteomes" id="UP001359485">
    <property type="component" value="Unassembled WGS sequence"/>
</dbReference>
<keyword evidence="10" id="KW-0067">ATP-binding</keyword>
<evidence type="ECO:0000256" key="11">
    <source>
        <dbReference type="ARBA" id="ARBA00033026"/>
    </source>
</evidence>
<evidence type="ECO:0000256" key="4">
    <source>
        <dbReference type="ARBA" id="ARBA00012099"/>
    </source>
</evidence>
<dbReference type="GO" id="GO:0005524">
    <property type="term" value="F:ATP binding"/>
    <property type="evidence" value="ECO:0007669"/>
    <property type="project" value="UniProtKB-KW"/>
</dbReference>
<organism evidence="18 20">
    <name type="scientific">Polyplax serrata</name>
    <name type="common">Common mouse louse</name>
    <dbReference type="NCBI Taxonomy" id="468196"/>
    <lineage>
        <taxon>Eukaryota</taxon>
        <taxon>Metazoa</taxon>
        <taxon>Ecdysozoa</taxon>
        <taxon>Arthropoda</taxon>
        <taxon>Hexapoda</taxon>
        <taxon>Insecta</taxon>
        <taxon>Pterygota</taxon>
        <taxon>Neoptera</taxon>
        <taxon>Paraneoptera</taxon>
        <taxon>Psocodea</taxon>
        <taxon>Troctomorpha</taxon>
        <taxon>Phthiraptera</taxon>
        <taxon>Anoplura</taxon>
        <taxon>Polyplacidae</taxon>
        <taxon>Polyplax</taxon>
    </lineage>
</organism>
<accession>A0AAN8SBZ7</accession>
<keyword evidence="8 14" id="KW-0418">Kinase</keyword>
<dbReference type="GO" id="GO:0006641">
    <property type="term" value="P:triglyceride metabolic process"/>
    <property type="evidence" value="ECO:0007669"/>
    <property type="project" value="TreeGrafter"/>
</dbReference>
<evidence type="ECO:0000256" key="13">
    <source>
        <dbReference type="ARBA" id="ARBA00047192"/>
    </source>
</evidence>
<dbReference type="InterPro" id="IPR043129">
    <property type="entry name" value="ATPase_NBD"/>
</dbReference>
<comment type="subcellular location">
    <subcellularLocation>
        <location evidence="1">Cytoplasm</location>
    </subcellularLocation>
</comment>
<sequence length="536" mass="59390">MSPGSENTTRGEPIDLLKDMDEKFVAALDVGTTTLRCYVFDQKAQLRGSAVDQIELLYPQPGFVEIDPDKLWSSVLRVVEDSIESAGLTARQVTCLGISVQRSSFITWNKHTGLPYHNIIIWKDLRANKLVQNLNKSFSLKGLRTASKVLYTVTRKKRFLAGSQMKVMNTQVTPRLLWVLENVPSLKESVEKNEAQFGTLDTWLVHKLTGGKLHVTDYSNAACTGFFDPFTMDWADWAFYVFGLPQKILPKILDTSGDFGSTAPNLFGHSIPIRSCVADQSASLFGSCGFNRGDVKITLGTGSFININTGDEPHASISGLYPVVGWHLNGETVYMAEGASNDTGTTIKWAQRIGIISDPSDSCGVAKSVKDTDGVCFIPSFSGIQAPVNDGLAAAGLIGIKPTTSKGHMMRAILESIVFRVHQLYELVQREIELDFKLIRIDGGVSKNDFVTQLISDLTQVPVERAKSSEMSVLGAAYLAGLAGGIWKSKEEIAQLREIDRQFNPRMSVRKDYEEQIKLWRHALSRFLNWYPEGEY</sequence>
<dbReference type="GO" id="GO:0005739">
    <property type="term" value="C:mitochondrion"/>
    <property type="evidence" value="ECO:0007669"/>
    <property type="project" value="TreeGrafter"/>
</dbReference>
<keyword evidence="5" id="KW-0963">Cytoplasm</keyword>
<comment type="pathway">
    <text evidence="2">Polyol metabolism; glycerol degradation via glycerol kinase pathway; sn-glycerol 3-phosphate from glycerol: step 1/1.</text>
</comment>
<dbReference type="SUPFAM" id="SSF53067">
    <property type="entry name" value="Actin-like ATPase domain"/>
    <property type="match status" value="2"/>
</dbReference>
<comment type="caution">
    <text evidence="18">The sequence shown here is derived from an EMBL/GenBank/DDBJ whole genome shotgun (WGS) entry which is preliminary data.</text>
</comment>
<dbReference type="GO" id="GO:0006071">
    <property type="term" value="P:glycerol metabolic process"/>
    <property type="evidence" value="ECO:0007669"/>
    <property type="project" value="UniProtKB-KW"/>
</dbReference>
<dbReference type="AlphaFoldDB" id="A0AAN8SBZ7"/>
<name>A0AAN8SBZ7_POLSC</name>
<dbReference type="InterPro" id="IPR037444">
    <property type="entry name" value="GK5"/>
</dbReference>
<dbReference type="EC" id="2.7.1.30" evidence="4"/>
<dbReference type="PIRSF" id="PIRSF000538">
    <property type="entry name" value="GlpK"/>
    <property type="match status" value="1"/>
</dbReference>
<evidence type="ECO:0000259" key="16">
    <source>
        <dbReference type="Pfam" id="PF02782"/>
    </source>
</evidence>
<evidence type="ECO:0000256" key="8">
    <source>
        <dbReference type="ARBA" id="ARBA00022777"/>
    </source>
</evidence>
<dbReference type="InterPro" id="IPR018485">
    <property type="entry name" value="FGGY_C"/>
</dbReference>
<gene>
    <name evidence="18" type="ORF">RUM43_004642</name>
    <name evidence="17" type="ORF">RUM44_010900</name>
</gene>
<evidence type="ECO:0000256" key="5">
    <source>
        <dbReference type="ARBA" id="ARBA00022490"/>
    </source>
</evidence>
<proteinExistence type="inferred from homology"/>
<dbReference type="PROSITE" id="PS00445">
    <property type="entry name" value="FGGY_KINASES_2"/>
    <property type="match status" value="1"/>
</dbReference>
<dbReference type="CDD" id="cd07793">
    <property type="entry name" value="ASKHA_NBD_FGGY_GK5-like"/>
    <property type="match status" value="1"/>
</dbReference>
<protein>
    <recommendedName>
        <fullName evidence="13">Glycerol kinase 5</fullName>
        <ecNumber evidence="4">2.7.1.30</ecNumber>
    </recommendedName>
    <alternativeName>
        <fullName evidence="11">ATP:glycerol 3-phosphotransferase 5</fullName>
    </alternativeName>
</protein>
<dbReference type="Gene3D" id="3.30.420.40">
    <property type="match status" value="2"/>
</dbReference>
<evidence type="ECO:0000313" key="19">
    <source>
        <dbReference type="Proteomes" id="UP001359485"/>
    </source>
</evidence>
<dbReference type="Pfam" id="PF02782">
    <property type="entry name" value="FGGY_C"/>
    <property type="match status" value="1"/>
</dbReference>
<dbReference type="FunFam" id="3.30.420.40:FF:000102">
    <property type="entry name" value="Putative glycerol kinase 5"/>
    <property type="match status" value="1"/>
</dbReference>
<feature type="domain" description="Carbohydrate kinase FGGY N-terminal" evidence="15">
    <location>
        <begin position="26"/>
        <end position="286"/>
    </location>
</feature>
<keyword evidence="19" id="KW-1185">Reference proteome</keyword>
<dbReference type="PANTHER" id="PTHR10196:SF68">
    <property type="entry name" value="GLYCEROL KINASE 5-RELATED"/>
    <property type="match status" value="1"/>
</dbReference>
<evidence type="ECO:0000313" key="17">
    <source>
        <dbReference type="EMBL" id="KAK6624042.1"/>
    </source>
</evidence>
<evidence type="ECO:0000256" key="10">
    <source>
        <dbReference type="ARBA" id="ARBA00022840"/>
    </source>
</evidence>
<dbReference type="InterPro" id="IPR018484">
    <property type="entry name" value="FGGY_N"/>
</dbReference>
<feature type="domain" description="Carbohydrate kinase FGGY C-terminal" evidence="16">
    <location>
        <begin position="296"/>
        <end position="483"/>
    </location>
</feature>
<comment type="function">
    <text evidence="12">Skin-specific kinase that plays a key role in glycerol metabolism, catalyzing its phosphorylation to produce sn-glycerol 3-phosphate. Involved in skin-specific regulation of sterol regulatory element-binding protein (SREBP) processing and lipid biosynthesis.</text>
</comment>
<dbReference type="EMBL" id="JAWJWE010000002">
    <property type="protein sequence ID" value="KAK6643139.1"/>
    <property type="molecule type" value="Genomic_DNA"/>
</dbReference>
<dbReference type="PANTHER" id="PTHR10196">
    <property type="entry name" value="SUGAR KINASE"/>
    <property type="match status" value="1"/>
</dbReference>